<evidence type="ECO:0000256" key="1">
    <source>
        <dbReference type="ARBA" id="ARBA00004496"/>
    </source>
</evidence>
<dbReference type="SUPFAM" id="SSF52540">
    <property type="entry name" value="P-loop containing nucleoside triphosphate hydrolases"/>
    <property type="match status" value="2"/>
</dbReference>
<dbReference type="Gene3D" id="1.10.533.10">
    <property type="entry name" value="Death Domain, Fas"/>
    <property type="match status" value="2"/>
</dbReference>
<keyword evidence="17" id="KW-0694">RNA-binding</keyword>
<dbReference type="GeneID" id="110981269"/>
<evidence type="ECO:0000256" key="13">
    <source>
        <dbReference type="ARBA" id="ARBA00022833"/>
    </source>
</evidence>
<dbReference type="InterPro" id="IPR001650">
    <property type="entry name" value="Helicase_C-like"/>
</dbReference>
<keyword evidence="13" id="KW-0862">Zinc</keyword>
<dbReference type="GO" id="GO:0008270">
    <property type="term" value="F:zinc ion binding"/>
    <property type="evidence" value="ECO:0007669"/>
    <property type="project" value="TreeGrafter"/>
</dbReference>
<evidence type="ECO:0000256" key="6">
    <source>
        <dbReference type="ARBA" id="ARBA00022553"/>
    </source>
</evidence>
<dbReference type="Pfam" id="PF04851">
    <property type="entry name" value="ResIII"/>
    <property type="match status" value="1"/>
</dbReference>
<dbReference type="InterPro" id="IPR011029">
    <property type="entry name" value="DEATH-like_dom_sf"/>
</dbReference>
<evidence type="ECO:0000259" key="22">
    <source>
        <dbReference type="PROSITE" id="PS51789"/>
    </source>
</evidence>
<keyword evidence="4" id="KW-0963">Cytoplasm</keyword>
<dbReference type="InterPro" id="IPR027417">
    <property type="entry name" value="P-loop_NTPase"/>
</dbReference>
<keyword evidence="18" id="KW-0051">Antiviral defense</keyword>
<evidence type="ECO:0000256" key="5">
    <source>
        <dbReference type="ARBA" id="ARBA00022499"/>
    </source>
</evidence>
<evidence type="ECO:0000259" key="20">
    <source>
        <dbReference type="PROSITE" id="PS51192"/>
    </source>
</evidence>
<dbReference type="RefSeq" id="XP_022094379.1">
    <property type="nucleotide sequence ID" value="XM_022238687.1"/>
</dbReference>
<dbReference type="Proteomes" id="UP000694845">
    <property type="component" value="Unplaced"/>
</dbReference>
<feature type="domain" description="Helicase ATP-binding" evidence="20">
    <location>
        <begin position="294"/>
        <end position="488"/>
    </location>
</feature>
<dbReference type="SUPFAM" id="SSF47986">
    <property type="entry name" value="DEATH domain"/>
    <property type="match status" value="1"/>
</dbReference>
<dbReference type="Gene3D" id="1.20.1320.30">
    <property type="match status" value="1"/>
</dbReference>
<evidence type="ECO:0000256" key="7">
    <source>
        <dbReference type="ARBA" id="ARBA00022588"/>
    </source>
</evidence>
<evidence type="ECO:0000256" key="14">
    <source>
        <dbReference type="ARBA" id="ARBA00022840"/>
    </source>
</evidence>
<accession>A0A8B7YM82</accession>
<evidence type="ECO:0000256" key="15">
    <source>
        <dbReference type="ARBA" id="ARBA00022843"/>
    </source>
</evidence>
<keyword evidence="16" id="KW-0391">Immunity</keyword>
<feature type="domain" description="RLR CTR" evidence="22">
    <location>
        <begin position="858"/>
        <end position="990"/>
    </location>
</feature>
<dbReference type="PROSITE" id="PS51789">
    <property type="entry name" value="RLR_CTR"/>
    <property type="match status" value="1"/>
</dbReference>
<evidence type="ECO:0000259" key="21">
    <source>
        <dbReference type="PROSITE" id="PS51194"/>
    </source>
</evidence>
<keyword evidence="5" id="KW-1017">Isopeptide bond</keyword>
<dbReference type="GO" id="GO:0005524">
    <property type="term" value="F:ATP binding"/>
    <property type="evidence" value="ECO:0007669"/>
    <property type="project" value="UniProtKB-KW"/>
</dbReference>
<keyword evidence="15" id="KW-0832">Ubl conjugation</keyword>
<keyword evidence="14" id="KW-0067">ATP-binding</keyword>
<evidence type="ECO:0000256" key="17">
    <source>
        <dbReference type="ARBA" id="ARBA00022884"/>
    </source>
</evidence>
<dbReference type="InterPro" id="IPR031964">
    <property type="entry name" value="CARD_dom"/>
</dbReference>
<evidence type="ECO:0000256" key="10">
    <source>
        <dbReference type="ARBA" id="ARBA00022741"/>
    </source>
</evidence>
<comment type="subcellular location">
    <subcellularLocation>
        <location evidence="1">Cytoplasm</location>
    </subcellularLocation>
</comment>
<name>A0A8B7YM82_ACAPL</name>
<dbReference type="GO" id="GO:0003724">
    <property type="term" value="F:RNA helicase activity"/>
    <property type="evidence" value="ECO:0007669"/>
    <property type="project" value="UniProtKB-EC"/>
</dbReference>
<dbReference type="PANTHER" id="PTHR14074:SF16">
    <property type="entry name" value="ANTIVIRAL INNATE IMMUNE RESPONSE RECEPTOR RIG-I"/>
    <property type="match status" value="1"/>
</dbReference>
<dbReference type="GO" id="GO:0051607">
    <property type="term" value="P:defense response to virus"/>
    <property type="evidence" value="ECO:0007669"/>
    <property type="project" value="UniProtKB-KW"/>
</dbReference>
<keyword evidence="8" id="KW-0479">Metal-binding</keyword>
<evidence type="ECO:0000256" key="18">
    <source>
        <dbReference type="ARBA" id="ARBA00023118"/>
    </source>
</evidence>
<dbReference type="Pfam" id="PF00271">
    <property type="entry name" value="Helicase_C"/>
    <property type="match status" value="1"/>
</dbReference>
<evidence type="ECO:0000313" key="24">
    <source>
        <dbReference type="RefSeq" id="XP_022094379.1"/>
    </source>
</evidence>
<evidence type="ECO:0000256" key="9">
    <source>
        <dbReference type="ARBA" id="ARBA00022737"/>
    </source>
</evidence>
<gene>
    <name evidence="24" type="primary">LOC110981269</name>
</gene>
<comment type="catalytic activity">
    <reaction evidence="19">
        <text>ATP + H2O = ADP + phosphate + H(+)</text>
        <dbReference type="Rhea" id="RHEA:13065"/>
        <dbReference type="ChEBI" id="CHEBI:15377"/>
        <dbReference type="ChEBI" id="CHEBI:15378"/>
        <dbReference type="ChEBI" id="CHEBI:30616"/>
        <dbReference type="ChEBI" id="CHEBI:43474"/>
        <dbReference type="ChEBI" id="CHEBI:456216"/>
        <dbReference type="EC" id="3.6.4.13"/>
    </reaction>
    <physiologicalReaction direction="left-to-right" evidence="19">
        <dbReference type="Rhea" id="RHEA:13066"/>
    </physiologicalReaction>
</comment>
<dbReference type="EC" id="3.6.4.13" evidence="3"/>
<comment type="similarity">
    <text evidence="2">Belongs to the helicase family. RLR subfamily.</text>
</comment>
<feature type="domain" description="Helicase C-terminal" evidence="21">
    <location>
        <begin position="677"/>
        <end position="849"/>
    </location>
</feature>
<dbReference type="PROSITE" id="PS51192">
    <property type="entry name" value="HELICASE_ATP_BIND_1"/>
    <property type="match status" value="1"/>
</dbReference>
<dbReference type="Pfam" id="PF16739">
    <property type="entry name" value="CARD_2"/>
    <property type="match status" value="1"/>
</dbReference>
<dbReference type="GO" id="GO:0003725">
    <property type="term" value="F:double-stranded RNA binding"/>
    <property type="evidence" value="ECO:0007669"/>
    <property type="project" value="TreeGrafter"/>
</dbReference>
<reference evidence="24" key="1">
    <citation type="submission" date="2025-08" db="UniProtKB">
        <authorList>
            <consortium name="RefSeq"/>
        </authorList>
    </citation>
    <scope>IDENTIFICATION</scope>
</reference>
<dbReference type="Pfam" id="PF11648">
    <property type="entry name" value="RIG-I_C-RD"/>
    <property type="match status" value="1"/>
</dbReference>
<evidence type="ECO:0000256" key="19">
    <source>
        <dbReference type="ARBA" id="ARBA00049390"/>
    </source>
</evidence>
<keyword evidence="9" id="KW-0677">Repeat</keyword>
<evidence type="ECO:0000256" key="2">
    <source>
        <dbReference type="ARBA" id="ARBA00006866"/>
    </source>
</evidence>
<evidence type="ECO:0000256" key="3">
    <source>
        <dbReference type="ARBA" id="ARBA00012552"/>
    </source>
</evidence>
<sequence length="1011" mass="114184">MANCFPEEDGDPRLKIITDVFRPYLVESFHLTSEFLSLLYSKNGVNHETMGNIEQLLREESPVNVLLDRLTRLNGKGTYTAFIECLRDKGSGFIADFIEGVPGIEDESHNLWRHLIQAFHDSLNKMAPCEMLPYLHCLLEEEKESIRQTAQYHGDIRGAVRLLGIIPKRGKDGFRQMIEGLRHTGLTKLANELTDLSCPSNCTDNCSTNNLSPEDVEMEDCCCSSSMDTSIIADKPNIFESSSPVENTSGCDPTWTGACSPQSSTEEGETCDADFSSGDEPRALKLRGYQEELVAAALQGKNCLVVAPTGSGKTLVAARLVKAFLDREDGVGQRSGNPAQVEAGGSNKVVFLVNKVPLVEQQRNVFQRYMSQNSIMGLSGEMSNCGSLVDLLEEHDVLVMTAQILLNELKGTKDDNERMELSSIGLLIFDECHHCQKGDPYNRIMAYYRDMKLSSPATPRPQVLGLTASMGVGKASTAYEAEYHIMKMCANLDAEEICMVQDPRNQEELRQIRDKPEEDIFEVPGRKNNGFVQEVHGIMAKIEAKISQTPEGNSWMKQPASMPRRGTQGYENWLVQMGKYIIQSVPDEQARRRLITCKDHLKEYNDCLYINRDARTKDALNHIKTFIEGLQFGTKSLNPDEQQLVELFQGKLKYLKLLAVNPDSKLQNPLLACLTKLLTDTLVGNSDSRGILFCKTRATARALHAWLETAPGLQCLRAGILTGTGGSEGMTQTRQGELLDMFREGKHRLIVATSVAEEGLDIQQCNVVICCNYISNEIGRVQAKGRSRARGGKFFLVISEELALTSREFRNRIREKMMYKATESLQKMQEMDREKFLEKITEIQKKNRTERRVKERGLARLTHDEKLRNVSLLCRKCSHHVCTLDEIRCIENAHHVVLSKSFTKQCRLVPHDKPVKKTDFEKLQRILCGSPTCSQEWGIQMRYKSCVVFALTPVNLIFQTSTGKRQSHRHWKQVRLFYAIAEMNIDELFDVTMEDYEDNFEDDDDDIWAPN</sequence>
<keyword evidence="7" id="KW-0399">Innate immunity</keyword>
<keyword evidence="23" id="KW-1185">Reference proteome</keyword>
<dbReference type="AlphaFoldDB" id="A0A8B7YM82"/>
<dbReference type="SMART" id="SM00487">
    <property type="entry name" value="DEXDc"/>
    <property type="match status" value="1"/>
</dbReference>
<organism evidence="23 24">
    <name type="scientific">Acanthaster planci</name>
    <name type="common">Crown-of-thorns starfish</name>
    <dbReference type="NCBI Taxonomy" id="133434"/>
    <lineage>
        <taxon>Eukaryota</taxon>
        <taxon>Metazoa</taxon>
        <taxon>Echinodermata</taxon>
        <taxon>Eleutherozoa</taxon>
        <taxon>Asterozoa</taxon>
        <taxon>Asteroidea</taxon>
        <taxon>Valvatacea</taxon>
        <taxon>Valvatida</taxon>
        <taxon>Acanthasteridae</taxon>
        <taxon>Acanthaster</taxon>
    </lineage>
</organism>
<dbReference type="GO" id="GO:0005737">
    <property type="term" value="C:cytoplasm"/>
    <property type="evidence" value="ECO:0007669"/>
    <property type="project" value="UniProtKB-SubCell"/>
</dbReference>
<evidence type="ECO:0000256" key="16">
    <source>
        <dbReference type="ARBA" id="ARBA00022859"/>
    </source>
</evidence>
<dbReference type="SMART" id="SM00490">
    <property type="entry name" value="HELICc"/>
    <property type="match status" value="1"/>
</dbReference>
<dbReference type="PROSITE" id="PS51194">
    <property type="entry name" value="HELICASE_CTER"/>
    <property type="match status" value="1"/>
</dbReference>
<keyword evidence="6" id="KW-0597">Phosphoprotein</keyword>
<dbReference type="KEGG" id="aplc:110981269"/>
<evidence type="ECO:0000256" key="12">
    <source>
        <dbReference type="ARBA" id="ARBA00022806"/>
    </source>
</evidence>
<dbReference type="Gene3D" id="3.40.50.300">
    <property type="entry name" value="P-loop containing nucleotide triphosphate hydrolases"/>
    <property type="match status" value="2"/>
</dbReference>
<evidence type="ECO:0000256" key="4">
    <source>
        <dbReference type="ARBA" id="ARBA00022490"/>
    </source>
</evidence>
<evidence type="ECO:0000256" key="11">
    <source>
        <dbReference type="ARBA" id="ARBA00022801"/>
    </source>
</evidence>
<dbReference type="GO" id="GO:0003677">
    <property type="term" value="F:DNA binding"/>
    <property type="evidence" value="ECO:0007669"/>
    <property type="project" value="InterPro"/>
</dbReference>
<proteinExistence type="inferred from homology"/>
<protein>
    <recommendedName>
        <fullName evidence="3">RNA helicase</fullName>
        <ecNumber evidence="3">3.6.4.13</ecNumber>
    </recommendedName>
</protein>
<dbReference type="InterPro" id="IPR051363">
    <property type="entry name" value="RLR_Helicase"/>
</dbReference>
<dbReference type="InterPro" id="IPR014001">
    <property type="entry name" value="Helicase_ATP-bd"/>
</dbReference>
<dbReference type="GO" id="GO:0045087">
    <property type="term" value="P:innate immune response"/>
    <property type="evidence" value="ECO:0007669"/>
    <property type="project" value="UniProtKB-KW"/>
</dbReference>
<evidence type="ECO:0000256" key="8">
    <source>
        <dbReference type="ARBA" id="ARBA00022723"/>
    </source>
</evidence>
<dbReference type="Pfam" id="PF18119">
    <property type="entry name" value="RIG-I_C"/>
    <property type="match status" value="1"/>
</dbReference>
<dbReference type="PANTHER" id="PTHR14074">
    <property type="entry name" value="HELICASE WITH DEATH DOMAIN-RELATED"/>
    <property type="match status" value="1"/>
</dbReference>
<dbReference type="Gene3D" id="2.170.150.30">
    <property type="entry name" value="RIG-I-like receptor, C-terminal regulatory domain"/>
    <property type="match status" value="1"/>
</dbReference>
<keyword evidence="10" id="KW-0547">Nucleotide-binding</keyword>
<dbReference type="InterPro" id="IPR021673">
    <property type="entry name" value="RLR_CTR"/>
</dbReference>
<keyword evidence="12 24" id="KW-0347">Helicase</keyword>
<dbReference type="InterPro" id="IPR006935">
    <property type="entry name" value="Helicase/UvrB_N"/>
</dbReference>
<evidence type="ECO:0000313" key="23">
    <source>
        <dbReference type="Proteomes" id="UP000694845"/>
    </source>
</evidence>
<keyword evidence="11" id="KW-0378">Hydrolase</keyword>
<dbReference type="GO" id="GO:0016787">
    <property type="term" value="F:hydrolase activity"/>
    <property type="evidence" value="ECO:0007669"/>
    <property type="project" value="UniProtKB-KW"/>
</dbReference>
<dbReference type="InterPro" id="IPR038557">
    <property type="entry name" value="RLR_C_sf"/>
</dbReference>
<dbReference type="OrthoDB" id="416741at2759"/>
<dbReference type="InterPro" id="IPR041204">
    <property type="entry name" value="RIG-I-like_C"/>
</dbReference>
<dbReference type="GO" id="GO:0003727">
    <property type="term" value="F:single-stranded RNA binding"/>
    <property type="evidence" value="ECO:0007669"/>
    <property type="project" value="TreeGrafter"/>
</dbReference>